<reference evidence="3" key="1">
    <citation type="journal article" date="2019" name="Int. J. Syst. Evol. Microbiol.">
        <title>The Global Catalogue of Microorganisms (GCM) 10K type strain sequencing project: providing services to taxonomists for standard genome sequencing and annotation.</title>
        <authorList>
            <consortium name="The Broad Institute Genomics Platform"/>
            <consortium name="The Broad Institute Genome Sequencing Center for Infectious Disease"/>
            <person name="Wu L."/>
            <person name="Ma J."/>
        </authorList>
    </citation>
    <scope>NUCLEOTIDE SEQUENCE [LARGE SCALE GENOMIC DNA]</scope>
    <source>
        <strain evidence="3">JCM 17452</strain>
    </source>
</reference>
<evidence type="ECO:0000313" key="3">
    <source>
        <dbReference type="Proteomes" id="UP001500027"/>
    </source>
</evidence>
<feature type="coiled-coil region" evidence="1">
    <location>
        <begin position="71"/>
        <end position="98"/>
    </location>
</feature>
<name>A0ABP8ECH8_9FLAO</name>
<gene>
    <name evidence="2" type="ORF">GCM10022257_20470</name>
</gene>
<evidence type="ECO:0000313" key="2">
    <source>
        <dbReference type="EMBL" id="GAA4269946.1"/>
    </source>
</evidence>
<keyword evidence="1" id="KW-0175">Coiled coil</keyword>
<dbReference type="Proteomes" id="UP001500027">
    <property type="component" value="Unassembled WGS sequence"/>
</dbReference>
<protein>
    <submittedName>
        <fullName evidence="2">Chaperone modulator CbpM</fullName>
    </submittedName>
</protein>
<comment type="caution">
    <text evidence="2">The sequence shown here is derived from an EMBL/GenBank/DDBJ whole genome shotgun (WGS) entry which is preliminary data.</text>
</comment>
<keyword evidence="3" id="KW-1185">Reference proteome</keyword>
<dbReference type="EMBL" id="BAABAV010000002">
    <property type="protein sequence ID" value="GAA4269946.1"/>
    <property type="molecule type" value="Genomic_DNA"/>
</dbReference>
<dbReference type="Gene3D" id="1.10.1660.10">
    <property type="match status" value="1"/>
</dbReference>
<sequence length="98" mass="11723">METTDLIPVQLVCKHYKIPVAFVNTLQEYQLVEFTVKKDGFFVHKKHLKKVEKILRLHYDLDINMEGIDAIYNLLEQVNAMKLEIRNLNNKLRLYEDF</sequence>
<organism evidence="2 3">
    <name type="scientific">Hyunsoonleella aestuarii</name>
    <dbReference type="NCBI Taxonomy" id="912802"/>
    <lineage>
        <taxon>Bacteria</taxon>
        <taxon>Pseudomonadati</taxon>
        <taxon>Bacteroidota</taxon>
        <taxon>Flavobacteriia</taxon>
        <taxon>Flavobacteriales</taxon>
        <taxon>Flavobacteriaceae</taxon>
    </lineage>
</organism>
<proteinExistence type="predicted"/>
<accession>A0ABP8ECH8</accession>
<dbReference type="RefSeq" id="WP_139002333.1">
    <property type="nucleotide sequence ID" value="NZ_BAABAV010000002.1"/>
</dbReference>
<dbReference type="Pfam" id="PF13591">
    <property type="entry name" value="MerR_2"/>
    <property type="match status" value="1"/>
</dbReference>
<evidence type="ECO:0000256" key="1">
    <source>
        <dbReference type="SAM" id="Coils"/>
    </source>
</evidence>